<feature type="compositionally biased region" description="Polar residues" evidence="1">
    <location>
        <begin position="679"/>
        <end position="690"/>
    </location>
</feature>
<feature type="region of interest" description="Disordered" evidence="1">
    <location>
        <begin position="235"/>
        <end position="315"/>
    </location>
</feature>
<feature type="region of interest" description="Disordered" evidence="1">
    <location>
        <begin position="598"/>
        <end position="655"/>
    </location>
</feature>
<feature type="region of interest" description="Disordered" evidence="1">
    <location>
        <begin position="517"/>
        <end position="578"/>
    </location>
</feature>
<feature type="region of interest" description="Disordered" evidence="1">
    <location>
        <begin position="844"/>
        <end position="878"/>
    </location>
</feature>
<reference evidence="2" key="1">
    <citation type="submission" date="2019-08" db="EMBL/GenBank/DDBJ databases">
        <title>The improved chromosome-level genome for the pearl oyster Pinctada fucata martensii using PacBio sequencing and Hi-C.</title>
        <authorList>
            <person name="Zheng Z."/>
        </authorList>
    </citation>
    <scope>NUCLEOTIDE SEQUENCE</scope>
    <source>
        <strain evidence="2">ZZ-2019</strain>
        <tissue evidence="2">Adductor muscle</tissue>
    </source>
</reference>
<proteinExistence type="predicted"/>
<organism evidence="2 3">
    <name type="scientific">Pinctada imbricata</name>
    <name type="common">Atlantic pearl-oyster</name>
    <name type="synonym">Pinctada martensii</name>
    <dbReference type="NCBI Taxonomy" id="66713"/>
    <lineage>
        <taxon>Eukaryota</taxon>
        <taxon>Metazoa</taxon>
        <taxon>Spiralia</taxon>
        <taxon>Lophotrochozoa</taxon>
        <taxon>Mollusca</taxon>
        <taxon>Bivalvia</taxon>
        <taxon>Autobranchia</taxon>
        <taxon>Pteriomorphia</taxon>
        <taxon>Pterioida</taxon>
        <taxon>Pterioidea</taxon>
        <taxon>Pteriidae</taxon>
        <taxon>Pinctada</taxon>
    </lineage>
</organism>
<accession>A0AA88Y9U4</accession>
<feature type="compositionally biased region" description="Basic and acidic residues" evidence="1">
    <location>
        <begin position="855"/>
        <end position="864"/>
    </location>
</feature>
<dbReference type="EMBL" id="VSWD01000006">
    <property type="protein sequence ID" value="KAK3100562.1"/>
    <property type="molecule type" value="Genomic_DNA"/>
</dbReference>
<feature type="compositionally biased region" description="Low complexity" evidence="1">
    <location>
        <begin position="383"/>
        <end position="401"/>
    </location>
</feature>
<feature type="compositionally biased region" description="Polar residues" evidence="1">
    <location>
        <begin position="402"/>
        <end position="429"/>
    </location>
</feature>
<gene>
    <name evidence="2" type="ORF">FSP39_021820</name>
</gene>
<protein>
    <submittedName>
        <fullName evidence="2">Uncharacterized protein</fullName>
    </submittedName>
</protein>
<feature type="region of interest" description="Disordered" evidence="1">
    <location>
        <begin position="383"/>
        <end position="444"/>
    </location>
</feature>
<feature type="compositionally biased region" description="Basic and acidic residues" evidence="1">
    <location>
        <begin position="125"/>
        <end position="139"/>
    </location>
</feature>
<keyword evidence="3" id="KW-1185">Reference proteome</keyword>
<dbReference type="Proteomes" id="UP001186944">
    <property type="component" value="Unassembled WGS sequence"/>
</dbReference>
<evidence type="ECO:0000313" key="2">
    <source>
        <dbReference type="EMBL" id="KAK3100562.1"/>
    </source>
</evidence>
<name>A0AA88Y9U4_PINIB</name>
<feature type="region of interest" description="Disordered" evidence="1">
    <location>
        <begin position="198"/>
        <end position="223"/>
    </location>
</feature>
<feature type="compositionally biased region" description="Polar residues" evidence="1">
    <location>
        <begin position="640"/>
        <end position="655"/>
    </location>
</feature>
<feature type="compositionally biased region" description="Basic and acidic residues" evidence="1">
    <location>
        <begin position="555"/>
        <end position="573"/>
    </location>
</feature>
<dbReference type="AlphaFoldDB" id="A0AA88Y9U4"/>
<evidence type="ECO:0000256" key="1">
    <source>
        <dbReference type="SAM" id="MobiDB-lite"/>
    </source>
</evidence>
<feature type="region of interest" description="Disordered" evidence="1">
    <location>
        <begin position="97"/>
        <end position="140"/>
    </location>
</feature>
<sequence length="1024" mass="114414">MGTMYLQSDLKALETGLKDLKQCRLMRIEEFRDMYHAIEKHHRNMRLAHLTGQAPDLKLRTKEQRESLLKVHTWFQSNKHILHSGPKFGKEQIKKEVDEKYGKTTPRTPKSAGTARKSKTPRTPKPVEEKKEVPEEKPVVTRLTSAEGMRNFFKSVTPSTQLNGAETPQGFLHLDLPTHSDKVNEFLTSRFFMAGELTGFGRPPTTETPTNRVYFGDQEPTDRNPAIERFITSPNFLDGPDLELHGLDSPLGDLGEVEEGSGHTPAPRSSPREGPASVASQRYVESITPRSNLDIDPDEDDIGTPHSGHPEDDLSMPELRRKLSRGQTMSASIRGGMSMVSQEQSSNLSTYMPKKMIHPIASLVNPHAQLAAIEAQQAEQEYLASRENSSMSMRASGGSRMQYSASKNRPMSMTRQNTNLSSRPNTSHSVHPAPRPASVAGGPMMPARAISRAESLHSRAENLASWKNFNRDMAYGQDILIVPLTPRPTEVQEIYTQNSLEEFYQLTDGYYPPKLPKYHHPVVSKPKTPGSTKSDHLDPSSRATSAKTAPLGRDLLGKGESEKKEETPRRSQSEMKLTTVVNMIDTVSGEMNYFKEKLAPSPAPGFRQPSSTGVSRRPLSRPATASGRRSPSPIQPPPLQRTNSPSIIHGDLNSNINSNVVNKDLLLPSREPEIPQPKSVRSLSSQSNRTARAVDWRGRISPEQKKSLKWQRQKFGEHSFVKKLYPGKRPVGATHAGNRPKTAPMTVREKWKIEEKPNEGNIRVSSQAATNTMTLVDDKTMDNIMMVQPIEQWNTGLGSMNSIYLDENFLRSFSSGRYTPGTTVTATPIPMEYVPIVANAPKSLMESRTQSRQTRKSDRADSRFEGPSLELEDEGQIGDNFKITATDSHEDPNTFETFPQETEYIQTEDTTDRQEDNFVAREIAVQTDISRIPRPYHQTIGQDTTPRQGETYKAELEHHARKVKSPRHFMEQVVELRKGAVQSAPPGSVFVREDSLLGTSLQVCRLPTRSNGFGPSDGTVEPYL</sequence>
<comment type="caution">
    <text evidence="2">The sequence shown here is derived from an EMBL/GenBank/DDBJ whole genome shotgun (WGS) entry which is preliminary data.</text>
</comment>
<feature type="region of interest" description="Disordered" evidence="1">
    <location>
        <begin position="669"/>
        <end position="693"/>
    </location>
</feature>
<evidence type="ECO:0000313" key="3">
    <source>
        <dbReference type="Proteomes" id="UP001186944"/>
    </source>
</evidence>